<feature type="signal peptide" evidence="1">
    <location>
        <begin position="1"/>
        <end position="19"/>
    </location>
</feature>
<gene>
    <name evidence="3" type="ORF">SAMN05660236_5152</name>
</gene>
<dbReference type="InterPro" id="IPR015943">
    <property type="entry name" value="WD40/YVTN_repeat-like_dom_sf"/>
</dbReference>
<reference evidence="3 4" key="1">
    <citation type="submission" date="2017-02" db="EMBL/GenBank/DDBJ databases">
        <authorList>
            <person name="Peterson S.W."/>
        </authorList>
    </citation>
    <scope>NUCLEOTIDE SEQUENCE [LARGE SCALE GENOMIC DNA]</scope>
    <source>
        <strain evidence="3 4">DSM 25262</strain>
    </source>
</reference>
<dbReference type="AlphaFoldDB" id="A0A1T5ME10"/>
<dbReference type="InterPro" id="IPR052956">
    <property type="entry name" value="Mesenchyme-surface_protein"/>
</dbReference>
<protein>
    <recommendedName>
        <fullName evidence="2">Choice-of-anchor I domain-containing protein</fullName>
    </recommendedName>
</protein>
<dbReference type="NCBIfam" id="NF038117">
    <property type="entry name" value="choice_anch_I"/>
    <property type="match status" value="1"/>
</dbReference>
<evidence type="ECO:0000313" key="4">
    <source>
        <dbReference type="Proteomes" id="UP000190961"/>
    </source>
</evidence>
<dbReference type="RefSeq" id="WP_079689646.1">
    <property type="nucleotide sequence ID" value="NZ_FUZU01000004.1"/>
</dbReference>
<evidence type="ECO:0000259" key="2">
    <source>
        <dbReference type="Pfam" id="PF22494"/>
    </source>
</evidence>
<dbReference type="EMBL" id="FUZU01000004">
    <property type="protein sequence ID" value="SKC86447.1"/>
    <property type="molecule type" value="Genomic_DNA"/>
</dbReference>
<feature type="domain" description="Choice-of-anchor I" evidence="2">
    <location>
        <begin position="48"/>
        <end position="492"/>
    </location>
</feature>
<dbReference type="SUPFAM" id="SSF75011">
    <property type="entry name" value="3-carboxy-cis,cis-mucoante lactonizing enzyme"/>
    <property type="match status" value="1"/>
</dbReference>
<dbReference type="OrthoDB" id="9803927at2"/>
<evidence type="ECO:0000256" key="1">
    <source>
        <dbReference type="SAM" id="SignalP"/>
    </source>
</evidence>
<dbReference type="Proteomes" id="UP000190961">
    <property type="component" value="Unassembled WGS sequence"/>
</dbReference>
<dbReference type="PANTHER" id="PTHR46928:SF1">
    <property type="entry name" value="MESENCHYME-SPECIFIC CELL SURFACE GLYCOPROTEIN"/>
    <property type="match status" value="1"/>
</dbReference>
<keyword evidence="4" id="KW-1185">Reference proteome</keyword>
<accession>A0A1T5ME10</accession>
<organism evidence="3 4">
    <name type="scientific">Ohtaekwangia koreensis</name>
    <dbReference type="NCBI Taxonomy" id="688867"/>
    <lineage>
        <taxon>Bacteria</taxon>
        <taxon>Pseudomonadati</taxon>
        <taxon>Bacteroidota</taxon>
        <taxon>Cytophagia</taxon>
        <taxon>Cytophagales</taxon>
        <taxon>Fulvivirgaceae</taxon>
        <taxon>Ohtaekwangia</taxon>
    </lineage>
</organism>
<keyword evidence="1" id="KW-0732">Signal</keyword>
<dbReference type="STRING" id="688867.SAMN05660236_5152"/>
<name>A0A1T5ME10_9BACT</name>
<dbReference type="InterPro" id="IPR055188">
    <property type="entry name" value="Choice_anch_I"/>
</dbReference>
<dbReference type="Pfam" id="PF22494">
    <property type="entry name" value="choice_anch_I"/>
    <property type="match status" value="1"/>
</dbReference>
<proteinExistence type="predicted"/>
<evidence type="ECO:0000313" key="3">
    <source>
        <dbReference type="EMBL" id="SKC86447.1"/>
    </source>
</evidence>
<dbReference type="Gene3D" id="2.130.10.10">
    <property type="entry name" value="YVTN repeat-like/Quinoprotein amine dehydrogenase"/>
    <property type="match status" value="2"/>
</dbReference>
<dbReference type="PANTHER" id="PTHR46928">
    <property type="entry name" value="MESENCHYME-SPECIFIC CELL SURFACE GLYCOPROTEIN"/>
    <property type="match status" value="1"/>
</dbReference>
<sequence length="503" mass="53375">MRKNWKYVAVMLTLMMAVACDDNDGPTINEDPGTFTELDEIELTGGETAAEISAYDPATKQLFVVNNANGSVIDVIDFSTPTALVYVKSIDIASYGAGVNSVAVKNGLLAAAIEATMKTDNGKVVVFDTKTLTEKASVTVGALPDMVTFSPDGKYILSANEGEPNDDYSADPVGSVSIITVNNFVATTLDFAGFAGQADVLKTKGLRVFGKDASFAQDMEPEYVAVSSDSKLAWVTLQENNAVAYISLDSKSITNIFPLGFKNHATAVNALDPSDKDNSVTFANYPVLGMYLPDAIASFGQGNTNYIITANEGDVREYTALKENVRIKDLTLDANAFPDGAALKAEAKLGRLYVTKTMGDTDGDGDYDKLYNFGARSFTIWNGSTGELVHDSGSKLESDLIEKSATAYDDARSDDKGAEPEGVVVGKVGDRTIAFVGLERADAVVVYDITTVTSPELLQVLSTGDAPEGIIFIPASESPNGKSLLVVSSEGDGKVKVFQPNTL</sequence>
<feature type="chain" id="PRO_5012211229" description="Choice-of-anchor I domain-containing protein" evidence="1">
    <location>
        <begin position="20"/>
        <end position="503"/>
    </location>
</feature>
<dbReference type="PROSITE" id="PS51257">
    <property type="entry name" value="PROKAR_LIPOPROTEIN"/>
    <property type="match status" value="1"/>
</dbReference>